<dbReference type="GO" id="GO:0009228">
    <property type="term" value="P:thiamine biosynthetic process"/>
    <property type="evidence" value="ECO:0007669"/>
    <property type="project" value="UniProtKB-KW"/>
</dbReference>
<dbReference type="InterPro" id="IPR012727">
    <property type="entry name" value="Gly_oxidase_ThiO"/>
</dbReference>
<evidence type="ECO:0000256" key="3">
    <source>
        <dbReference type="ARBA" id="ARBA00023002"/>
    </source>
</evidence>
<keyword evidence="2" id="KW-0784">Thiamine biosynthesis</keyword>
<dbReference type="RefSeq" id="WP_191159546.1">
    <property type="nucleotide sequence ID" value="NZ_JACXAI010000023.1"/>
</dbReference>
<evidence type="ECO:0000313" key="8">
    <source>
        <dbReference type="Proteomes" id="UP000626844"/>
    </source>
</evidence>
<keyword evidence="3 7" id="KW-0560">Oxidoreductase</keyword>
<dbReference type="Gene3D" id="3.30.9.10">
    <property type="entry name" value="D-Amino Acid Oxidase, subunit A, domain 2"/>
    <property type="match status" value="1"/>
</dbReference>
<comment type="catalytic activity">
    <reaction evidence="4">
        <text>glycine + O2 + H2O = glyoxylate + H2O2 + NH4(+)</text>
        <dbReference type="Rhea" id="RHEA:11532"/>
        <dbReference type="ChEBI" id="CHEBI:15377"/>
        <dbReference type="ChEBI" id="CHEBI:15379"/>
        <dbReference type="ChEBI" id="CHEBI:16240"/>
        <dbReference type="ChEBI" id="CHEBI:28938"/>
        <dbReference type="ChEBI" id="CHEBI:36655"/>
        <dbReference type="ChEBI" id="CHEBI:57305"/>
        <dbReference type="EC" id="1.4.3.19"/>
    </reaction>
</comment>
<dbReference type="GO" id="GO:0005737">
    <property type="term" value="C:cytoplasm"/>
    <property type="evidence" value="ECO:0007669"/>
    <property type="project" value="TreeGrafter"/>
</dbReference>
<comment type="caution">
    <text evidence="7">The sequence shown here is derived from an EMBL/GenBank/DDBJ whole genome shotgun (WGS) entry which is preliminary data.</text>
</comment>
<evidence type="ECO:0000313" key="7">
    <source>
        <dbReference type="EMBL" id="MBD1381888.1"/>
    </source>
</evidence>
<gene>
    <name evidence="7" type="primary">thiO</name>
    <name evidence="7" type="ORF">IC621_16790</name>
</gene>
<dbReference type="InterPro" id="IPR036188">
    <property type="entry name" value="FAD/NAD-bd_sf"/>
</dbReference>
<dbReference type="InterPro" id="IPR006076">
    <property type="entry name" value="FAD-dep_OxRdtase"/>
</dbReference>
<dbReference type="NCBIfam" id="TIGR02352">
    <property type="entry name" value="thiamin_ThiO"/>
    <property type="match status" value="1"/>
</dbReference>
<comment type="pathway">
    <text evidence="1">Cofactor biosynthesis; thiamine diphosphate biosynthesis.</text>
</comment>
<evidence type="ECO:0000256" key="5">
    <source>
        <dbReference type="ARBA" id="ARBA00050018"/>
    </source>
</evidence>
<dbReference type="PANTHER" id="PTHR13847">
    <property type="entry name" value="SARCOSINE DEHYDROGENASE-RELATED"/>
    <property type="match status" value="1"/>
</dbReference>
<evidence type="ECO:0000256" key="4">
    <source>
        <dbReference type="ARBA" id="ARBA00049872"/>
    </source>
</evidence>
<dbReference type="Gene3D" id="3.50.50.60">
    <property type="entry name" value="FAD/NAD(P)-binding domain"/>
    <property type="match status" value="1"/>
</dbReference>
<evidence type="ECO:0000256" key="1">
    <source>
        <dbReference type="ARBA" id="ARBA00004948"/>
    </source>
</evidence>
<sequence>MKSSCDVAVIGGGVIGHSVAYQLAKRKIDVAVFESEKIGQKATRAAAGMLGAHSEVEEEDLFFKFSVDSQKMFLPLQQELLSISGIDIQYNREGMLKLVFSEKKKADLIGKTNGRQGQTWLSPDEVKACEPEVTSKALGALFFPDDGHVSPIALNQAFSKGAAKLGAAIHEHSPVMNIAKDGENFLLHTPNGKVSCAKVVVANGPWSHYFFQQLGLPNQVFPVKGECLSLKTSEKWLTKTIFFDHCYLVPKNDGRIIVGATMIHDEWSHSPTASGIQWLLEKAKEILPKISKAEFDTAWAGLRPQTSDGKPYIGYHPEDENLVFATGHYRNGILLSPVTGTMVRDLVEKRSFTSEYTEEFSIDRCRKLEVS</sequence>
<dbReference type="AlphaFoldDB" id="A0A926RXH5"/>
<proteinExistence type="predicted"/>
<dbReference type="SUPFAM" id="SSF51905">
    <property type="entry name" value="FAD/NAD(P)-binding domain"/>
    <property type="match status" value="1"/>
</dbReference>
<name>A0A926RXH5_9BACI</name>
<keyword evidence="8" id="KW-1185">Reference proteome</keyword>
<dbReference type="EMBL" id="JACXAI010000023">
    <property type="protein sequence ID" value="MBD1381888.1"/>
    <property type="molecule type" value="Genomic_DNA"/>
</dbReference>
<dbReference type="SUPFAM" id="SSF54373">
    <property type="entry name" value="FAD-linked reductases, C-terminal domain"/>
    <property type="match status" value="1"/>
</dbReference>
<dbReference type="GO" id="GO:0043799">
    <property type="term" value="F:glycine oxidase activity"/>
    <property type="evidence" value="ECO:0007669"/>
    <property type="project" value="UniProtKB-EC"/>
</dbReference>
<protein>
    <recommendedName>
        <fullName evidence="5">glycine oxidase</fullName>
        <ecNumber evidence="5">1.4.3.19</ecNumber>
    </recommendedName>
</protein>
<evidence type="ECO:0000256" key="2">
    <source>
        <dbReference type="ARBA" id="ARBA00022977"/>
    </source>
</evidence>
<evidence type="ECO:0000259" key="6">
    <source>
        <dbReference type="Pfam" id="PF01266"/>
    </source>
</evidence>
<dbReference type="EC" id="1.4.3.19" evidence="5"/>
<accession>A0A926RXH5</accession>
<organism evidence="7 8">
    <name type="scientific">Metabacillus arenae</name>
    <dbReference type="NCBI Taxonomy" id="2771434"/>
    <lineage>
        <taxon>Bacteria</taxon>
        <taxon>Bacillati</taxon>
        <taxon>Bacillota</taxon>
        <taxon>Bacilli</taxon>
        <taxon>Bacillales</taxon>
        <taxon>Bacillaceae</taxon>
        <taxon>Metabacillus</taxon>
    </lineage>
</organism>
<dbReference type="PANTHER" id="PTHR13847:SF289">
    <property type="entry name" value="GLYCINE OXIDASE"/>
    <property type="match status" value="1"/>
</dbReference>
<dbReference type="Pfam" id="PF01266">
    <property type="entry name" value="DAO"/>
    <property type="match status" value="1"/>
</dbReference>
<dbReference type="Proteomes" id="UP000626844">
    <property type="component" value="Unassembled WGS sequence"/>
</dbReference>
<feature type="domain" description="FAD dependent oxidoreductase" evidence="6">
    <location>
        <begin position="6"/>
        <end position="346"/>
    </location>
</feature>
<dbReference type="GO" id="GO:0050660">
    <property type="term" value="F:flavin adenine dinucleotide binding"/>
    <property type="evidence" value="ECO:0007669"/>
    <property type="project" value="InterPro"/>
</dbReference>
<reference evidence="7" key="1">
    <citation type="submission" date="2020-09" db="EMBL/GenBank/DDBJ databases">
        <title>A novel bacterium of genus Bacillus, isolated from South China Sea.</title>
        <authorList>
            <person name="Huang H."/>
            <person name="Mo K."/>
            <person name="Hu Y."/>
        </authorList>
    </citation>
    <scope>NUCLEOTIDE SEQUENCE</scope>
    <source>
        <strain evidence="7">IB182487</strain>
    </source>
</reference>